<evidence type="ECO:0000313" key="3">
    <source>
        <dbReference type="Proteomes" id="UP000076927"/>
    </source>
</evidence>
<keyword evidence="1" id="KW-0472">Membrane</keyword>
<feature type="transmembrane region" description="Helical" evidence="1">
    <location>
        <begin position="7"/>
        <end position="27"/>
    </location>
</feature>
<feature type="transmembrane region" description="Helical" evidence="1">
    <location>
        <begin position="47"/>
        <end position="68"/>
    </location>
</feature>
<gene>
    <name evidence="2" type="ORF">SY83_16565</name>
</gene>
<evidence type="ECO:0008006" key="4">
    <source>
        <dbReference type="Google" id="ProtNLM"/>
    </source>
</evidence>
<feature type="transmembrane region" description="Helical" evidence="1">
    <location>
        <begin position="113"/>
        <end position="131"/>
    </location>
</feature>
<keyword evidence="1" id="KW-0812">Transmembrane</keyword>
<keyword evidence="3" id="KW-1185">Reference proteome</keyword>
<organism evidence="2 3">
    <name type="scientific">Paenibacillus swuensis</name>
    <dbReference type="NCBI Taxonomy" id="1178515"/>
    <lineage>
        <taxon>Bacteria</taxon>
        <taxon>Bacillati</taxon>
        <taxon>Bacillota</taxon>
        <taxon>Bacilli</taxon>
        <taxon>Bacillales</taxon>
        <taxon>Paenibacillaceae</taxon>
        <taxon>Paenibacillus</taxon>
    </lineage>
</organism>
<accession>A0A172TKS4</accession>
<proteinExistence type="predicted"/>
<evidence type="ECO:0000313" key="2">
    <source>
        <dbReference type="EMBL" id="ANE47630.1"/>
    </source>
</evidence>
<sequence>MTRIVTIPWGSAMLSGWLAIITGSLYLDRDHFRFAILGNEAGSQWEAVSFWSDISIGLGVAVLGLLLLRRLHFQISNLYIPLFLIILALIQIAPLGLWAMLGLLSGDTESWEGVGIHAVNLLIMMIAAIRFRSLWNSSREN</sequence>
<feature type="transmembrane region" description="Helical" evidence="1">
    <location>
        <begin position="80"/>
        <end position="101"/>
    </location>
</feature>
<dbReference type="KEGG" id="pswu:SY83_16565"/>
<dbReference type="Proteomes" id="UP000076927">
    <property type="component" value="Chromosome"/>
</dbReference>
<evidence type="ECO:0000256" key="1">
    <source>
        <dbReference type="SAM" id="Phobius"/>
    </source>
</evidence>
<protein>
    <recommendedName>
        <fullName evidence="4">DUF4345 domain-containing protein</fullName>
    </recommendedName>
</protein>
<keyword evidence="1" id="KW-1133">Transmembrane helix</keyword>
<dbReference type="RefSeq" id="WP_068608519.1">
    <property type="nucleotide sequence ID" value="NZ_CP011388.1"/>
</dbReference>
<reference evidence="2 3" key="1">
    <citation type="submission" date="2015-01" db="EMBL/GenBank/DDBJ databases">
        <title>Paenibacillus swuensis/DY6/whole genome sequencing.</title>
        <authorList>
            <person name="Kim M.K."/>
            <person name="Srinivasan S."/>
            <person name="Lee J.-J."/>
        </authorList>
    </citation>
    <scope>NUCLEOTIDE SEQUENCE [LARGE SCALE GENOMIC DNA]</scope>
    <source>
        <strain evidence="2 3">DY6</strain>
    </source>
</reference>
<name>A0A172TKS4_9BACL</name>
<dbReference type="PATRIC" id="fig|1178515.4.peg.3332"/>
<dbReference type="EMBL" id="CP011388">
    <property type="protein sequence ID" value="ANE47630.1"/>
    <property type="molecule type" value="Genomic_DNA"/>
</dbReference>
<dbReference type="AlphaFoldDB" id="A0A172TKS4"/>